<evidence type="ECO:0000313" key="6">
    <source>
        <dbReference type="EMBL" id="MDQ0509624.1"/>
    </source>
</evidence>
<evidence type="ECO:0000256" key="3">
    <source>
        <dbReference type="ARBA" id="ARBA00022679"/>
    </source>
</evidence>
<keyword evidence="7" id="KW-1185">Reference proteome</keyword>
<keyword evidence="2 6" id="KW-0032">Aminotransferase</keyword>
<dbReference type="PIRSF" id="PIRSF000521">
    <property type="entry name" value="Transaminase_4ab_Lys_Orn"/>
    <property type="match status" value="1"/>
</dbReference>
<keyword evidence="4 5" id="KW-0663">Pyridoxal phosphate</keyword>
<gene>
    <name evidence="6" type="ORF">QOZ99_000501</name>
</gene>
<dbReference type="Pfam" id="PF00202">
    <property type="entry name" value="Aminotran_3"/>
    <property type="match status" value="1"/>
</dbReference>
<dbReference type="RefSeq" id="WP_306888304.1">
    <property type="nucleotide sequence ID" value="NZ_JAUSVR010000001.1"/>
</dbReference>
<dbReference type="Gene3D" id="3.40.640.10">
    <property type="entry name" value="Type I PLP-dependent aspartate aminotransferase-like (Major domain)"/>
    <property type="match status" value="1"/>
</dbReference>
<name>A0ABU0LLT7_9HYPH</name>
<dbReference type="InterPro" id="IPR049704">
    <property type="entry name" value="Aminotrans_3_PPA_site"/>
</dbReference>
<dbReference type="Gene3D" id="3.90.1150.10">
    <property type="entry name" value="Aspartate Aminotransferase, domain 1"/>
    <property type="match status" value="1"/>
</dbReference>
<reference evidence="6 7" key="1">
    <citation type="submission" date="2023-07" db="EMBL/GenBank/DDBJ databases">
        <title>Genomic Encyclopedia of Type Strains, Phase IV (KMG-IV): sequencing the most valuable type-strain genomes for metagenomic binning, comparative biology and taxonomic classification.</title>
        <authorList>
            <person name="Goeker M."/>
        </authorList>
    </citation>
    <scope>NUCLEOTIDE SEQUENCE [LARGE SCALE GENOMIC DNA]</scope>
    <source>
        <strain evidence="6 7">DSM 15561</strain>
    </source>
</reference>
<comment type="caution">
    <text evidence="6">The sequence shown here is derived from an EMBL/GenBank/DDBJ whole genome shotgun (WGS) entry which is preliminary data.</text>
</comment>
<dbReference type="Proteomes" id="UP001235094">
    <property type="component" value="Unassembled WGS sequence"/>
</dbReference>
<evidence type="ECO:0000256" key="2">
    <source>
        <dbReference type="ARBA" id="ARBA00022576"/>
    </source>
</evidence>
<dbReference type="NCBIfam" id="NF004767">
    <property type="entry name" value="PRK06105.1"/>
    <property type="match status" value="1"/>
</dbReference>
<dbReference type="SUPFAM" id="SSF53383">
    <property type="entry name" value="PLP-dependent transferases"/>
    <property type="match status" value="1"/>
</dbReference>
<protein>
    <submittedName>
        <fullName evidence="6">4-aminobutyrate--pyruvate transaminase</fullName>
        <ecNumber evidence="6">2.6.1.96</ecNumber>
    </submittedName>
</protein>
<comment type="cofactor">
    <cofactor evidence="1">
        <name>pyridoxal 5'-phosphate</name>
        <dbReference type="ChEBI" id="CHEBI:597326"/>
    </cofactor>
</comment>
<evidence type="ECO:0000256" key="4">
    <source>
        <dbReference type="ARBA" id="ARBA00022898"/>
    </source>
</evidence>
<proteinExistence type="inferred from homology"/>
<evidence type="ECO:0000256" key="1">
    <source>
        <dbReference type="ARBA" id="ARBA00001933"/>
    </source>
</evidence>
<dbReference type="PROSITE" id="PS00600">
    <property type="entry name" value="AA_TRANSFER_CLASS_3"/>
    <property type="match status" value="1"/>
</dbReference>
<evidence type="ECO:0000313" key="7">
    <source>
        <dbReference type="Proteomes" id="UP001235094"/>
    </source>
</evidence>
<dbReference type="InterPro" id="IPR005814">
    <property type="entry name" value="Aminotrans_3"/>
</dbReference>
<dbReference type="InterPro" id="IPR015421">
    <property type="entry name" value="PyrdxlP-dep_Trfase_major"/>
</dbReference>
<dbReference type="PANTHER" id="PTHR42684">
    <property type="entry name" value="ADENOSYLMETHIONINE-8-AMINO-7-OXONONANOATE AMINOTRANSFERASE"/>
    <property type="match status" value="1"/>
</dbReference>
<keyword evidence="3 6" id="KW-0808">Transferase</keyword>
<organism evidence="6 7">
    <name type="scientific">Ancylobacter amanitiformis</name>
    <dbReference type="NCBI Taxonomy" id="217069"/>
    <lineage>
        <taxon>Bacteria</taxon>
        <taxon>Pseudomonadati</taxon>
        <taxon>Pseudomonadota</taxon>
        <taxon>Alphaproteobacteria</taxon>
        <taxon>Hyphomicrobiales</taxon>
        <taxon>Xanthobacteraceae</taxon>
        <taxon>Ancylobacter</taxon>
    </lineage>
</organism>
<dbReference type="EC" id="2.6.1.96" evidence="6"/>
<accession>A0ABU0LLT7</accession>
<dbReference type="GO" id="GO:0034387">
    <property type="term" value="F:4-aminobutyrate:pyruvate transaminase activity"/>
    <property type="evidence" value="ECO:0007669"/>
    <property type="project" value="UniProtKB-EC"/>
</dbReference>
<evidence type="ECO:0000256" key="5">
    <source>
        <dbReference type="RuleBase" id="RU003560"/>
    </source>
</evidence>
<dbReference type="EMBL" id="JAUSVR010000001">
    <property type="protein sequence ID" value="MDQ0509624.1"/>
    <property type="molecule type" value="Genomic_DNA"/>
</dbReference>
<dbReference type="PANTHER" id="PTHR42684:SF3">
    <property type="entry name" value="ADENOSYLMETHIONINE-8-AMINO-7-OXONONANOATE AMINOTRANSFERASE"/>
    <property type="match status" value="1"/>
</dbReference>
<dbReference type="CDD" id="cd00610">
    <property type="entry name" value="OAT_like"/>
    <property type="match status" value="1"/>
</dbReference>
<dbReference type="InterPro" id="IPR015424">
    <property type="entry name" value="PyrdxlP-dep_Trfase"/>
</dbReference>
<comment type="similarity">
    <text evidence="5">Belongs to the class-III pyridoxal-phosphate-dependent aminotransferase family.</text>
</comment>
<sequence length="458" mass="49957">MLDTPNSVEARDTRYHLHSYSNPRRLAETGPLVIERGEGIYVFDTAGRRYLEGVSALWYASLGFSEARLVEAAHRQMQKLPCYHSFGHKVTENAVDLAEMLIAMAPVPMSKVYFCGSGSEGNDTALKAVRYFNNALGRPAKKKVIARIRGYHGTTLATASLTGIPRNHTSFDLPIEGILHTDCPLYYRYGQPGESEGAFVDRIVGNLEAMILREGPETIAAFWAEPILGSGGVIVPPAGYYEKVQAVLRKYDILFVVDEVICGFGRLGQMFGSQAFGLAPDMIVVAKALSSGYQPIAALLVNEKVFAGLSAEAEKIGVFGHGFTYSAHPVPTAVAIETLKIYEERDIVGHVRSVSPRFQEGLRRFADNPFVGDVRGMGLIAGLELVQDKSTRANFPPEARAALELEMLCLDEGLVVRAIGDTVAISPPLIITDAQIDELLGCFERGLARFTNAMRARA</sequence>
<dbReference type="InterPro" id="IPR015422">
    <property type="entry name" value="PyrdxlP-dep_Trfase_small"/>
</dbReference>